<evidence type="ECO:0000256" key="1">
    <source>
        <dbReference type="ARBA" id="ARBA00004429"/>
    </source>
</evidence>
<feature type="transmembrane region" description="Helical" evidence="9">
    <location>
        <begin position="370"/>
        <end position="392"/>
    </location>
</feature>
<dbReference type="AlphaFoldDB" id="A0A9X1DGL2"/>
<dbReference type="PANTHER" id="PTHR32063:SF11">
    <property type="entry name" value="CATION OR DRUG EFFLUX SYSTEM PROTEIN"/>
    <property type="match status" value="1"/>
</dbReference>
<evidence type="ECO:0000256" key="5">
    <source>
        <dbReference type="ARBA" id="ARBA00022519"/>
    </source>
</evidence>
<dbReference type="GO" id="GO:0042910">
    <property type="term" value="F:xenobiotic transmembrane transporter activity"/>
    <property type="evidence" value="ECO:0007669"/>
    <property type="project" value="TreeGrafter"/>
</dbReference>
<comment type="subcellular location">
    <subcellularLocation>
        <location evidence="1 9">Cell inner membrane</location>
        <topology evidence="1 9">Multi-pass membrane protein</topology>
    </subcellularLocation>
</comment>
<comment type="similarity">
    <text evidence="2 9">Belongs to the resistance-nodulation-cell division (RND) (TC 2.A.6) family.</text>
</comment>
<dbReference type="InterPro" id="IPR027463">
    <property type="entry name" value="AcrB_DN_DC_subdom"/>
</dbReference>
<dbReference type="Gene3D" id="3.30.70.1440">
    <property type="entry name" value="Multidrug efflux transporter AcrB pore domain"/>
    <property type="match status" value="1"/>
</dbReference>
<dbReference type="NCBIfam" id="TIGR00915">
    <property type="entry name" value="2A0602"/>
    <property type="match status" value="1"/>
</dbReference>
<dbReference type="Pfam" id="PF00873">
    <property type="entry name" value="ACR_tran"/>
    <property type="match status" value="1"/>
</dbReference>
<dbReference type="Gene3D" id="3.30.70.1430">
    <property type="entry name" value="Multidrug efflux transporter AcrB pore domain"/>
    <property type="match status" value="2"/>
</dbReference>
<feature type="transmembrane region" description="Helical" evidence="9">
    <location>
        <begin position="907"/>
        <end position="927"/>
    </location>
</feature>
<sequence length="1063" mass="113774">MGFSHFFIARPVFACAICVFITLIGLIAYPRLAVDQYPPIAPPSVTVTAVYPGASAEVMADTVAAPLEQQINGVDDTLYIASTAIGDGRVTITVTFKIGTDPDLAQVKVQNRLQTALPQLPQEVQTLGVTVRKAQNDNLMIIHMYSTSPKVDRDYLANYASLQVRERLLRLPGVGDIGTFAARDYAMRIWIDPDRAAARNLTVAEILAALRGNNIQLAAGTIGGAPFTHDPAATQLNLQVTSKLNTPEQFANVIVKRDTQGRVTRIGDIARVELGAQNYSINAYLNHKEAFPLSVVQASGGNALETASAVYATMADLSKNFPPGVAYKIVFDPSQYVRQSIEKVRDTLVEAIILVVIVVILFLQRWRTAIIPLLAIPISLIGTFAVMAAVGFSLNNLSLFGLVLSIGIVVDDAIVVVENVERHIREGMHPREAAHLTMDEVGGALIGIALVLVAVFVPTAFMGGLTGQFYKQFALTVTAATLISLIVSLTLSPALCALILKPHDAASAPRWAPLRWLADQGERFSGAFDRFSAGYGQLTRRLLRMSGVMFLIYAGLLLITGWRLYDTPRGFVPQQDQGVAMVSIQMPPGASLARTDAVTRQAIDIMLSTPGISAASVYSGVDALGFTISASSGQMYAIFEPFETRLAKGLTGDEIIADLRKRYAKVIGADIRVMTQPPIRGLGSAGGFRMMIEDRGGLGYGALDAATRDLAAAANEDPAIANAFANFNMRSPRVAIEVDRDKAEMLGVQSQDVYATLQTYMAGSYVNNINLLGHTFQVIAQADPAYRQDEALLGQLKTRSASGAMVPIDAVATLTPATGPYRVLRHNLYPAADVQGDAAPGYSSGQAMAAMERIARERLPAGLAFEWTDLAYQQGVAGGSGELSFVLAVVFVFIALAAFYESLTLPLAIILTVPLCLLAAILGVNLRGADNNILTQIGMVVLIGLAAKNAILIVEFARQSEEKGAQPKEAAVLAAQIRLRPILMTSLAFIAGVVPLAFATGAGSEIRQALGTAVFFGMIGLTALGLIFTPVFYVACRSLGRRAAQLREGWRRKPLPASPELAE</sequence>
<organism evidence="11 12">
    <name type="scientific">Sphingobium nicotianae</name>
    <dbReference type="NCBI Taxonomy" id="2782607"/>
    <lineage>
        <taxon>Bacteria</taxon>
        <taxon>Pseudomonadati</taxon>
        <taxon>Pseudomonadota</taxon>
        <taxon>Alphaproteobacteria</taxon>
        <taxon>Sphingomonadales</taxon>
        <taxon>Sphingomonadaceae</taxon>
        <taxon>Sphingobium</taxon>
    </lineage>
</organism>
<feature type="transmembrane region" description="Helical" evidence="9">
    <location>
        <begin position="7"/>
        <end position="29"/>
    </location>
</feature>
<feature type="transmembrane region" description="Helical" evidence="9">
    <location>
        <begin position="441"/>
        <end position="461"/>
    </location>
</feature>
<evidence type="ECO:0000256" key="7">
    <source>
        <dbReference type="ARBA" id="ARBA00022989"/>
    </source>
</evidence>
<proteinExistence type="inferred from homology"/>
<keyword evidence="8 9" id="KW-0472">Membrane</keyword>
<dbReference type="FunFam" id="3.30.70.1430:FF:000001">
    <property type="entry name" value="Efflux pump membrane transporter"/>
    <property type="match status" value="1"/>
</dbReference>
<feature type="transmembrane region" description="Helical" evidence="9">
    <location>
        <begin position="347"/>
        <end position="363"/>
    </location>
</feature>
<dbReference type="PRINTS" id="PR00702">
    <property type="entry name" value="ACRIFLAVINRP"/>
</dbReference>
<dbReference type="InterPro" id="IPR001036">
    <property type="entry name" value="Acrflvin-R"/>
</dbReference>
<keyword evidence="7 9" id="KW-1133">Transmembrane helix</keyword>
<dbReference type="SUPFAM" id="SSF82866">
    <property type="entry name" value="Multidrug efflux transporter AcrB transmembrane domain"/>
    <property type="match status" value="2"/>
</dbReference>
<dbReference type="Gene3D" id="1.20.1640.10">
    <property type="entry name" value="Multidrug efflux transporter AcrB transmembrane domain"/>
    <property type="match status" value="2"/>
</dbReference>
<evidence type="ECO:0000256" key="8">
    <source>
        <dbReference type="ARBA" id="ARBA00023136"/>
    </source>
</evidence>
<dbReference type="GO" id="GO:0015562">
    <property type="term" value="F:efflux transmembrane transporter activity"/>
    <property type="evidence" value="ECO:0007669"/>
    <property type="project" value="InterPro"/>
</dbReference>
<protein>
    <recommendedName>
        <fullName evidence="9">Efflux pump membrane transporter</fullName>
    </recommendedName>
</protein>
<name>A0A9X1DGL2_9SPHN</name>
<feature type="transmembrane region" description="Helical" evidence="9">
    <location>
        <begin position="398"/>
        <end position="420"/>
    </location>
</feature>
<dbReference type="InterPro" id="IPR000731">
    <property type="entry name" value="SSD"/>
</dbReference>
<comment type="caution">
    <text evidence="11">The sequence shown here is derived from an EMBL/GenBank/DDBJ whole genome shotgun (WGS) entry which is preliminary data.</text>
</comment>
<dbReference type="RefSeq" id="WP_214625349.1">
    <property type="nucleotide sequence ID" value="NZ_JAHGAW010000014.1"/>
</dbReference>
<keyword evidence="6 9" id="KW-0812">Transmembrane</keyword>
<feature type="transmembrane region" description="Helical" evidence="9">
    <location>
        <begin position="1014"/>
        <end position="1036"/>
    </location>
</feature>
<dbReference type="EMBL" id="JAHGAW010000014">
    <property type="protein sequence ID" value="MBT2189018.1"/>
    <property type="molecule type" value="Genomic_DNA"/>
</dbReference>
<feature type="transmembrane region" description="Helical" evidence="9">
    <location>
        <begin position="547"/>
        <end position="565"/>
    </location>
</feature>
<dbReference type="Gene3D" id="3.30.2090.10">
    <property type="entry name" value="Multidrug efflux transporter AcrB TolC docking domain, DN and DC subdomains"/>
    <property type="match status" value="2"/>
</dbReference>
<evidence type="ECO:0000256" key="2">
    <source>
        <dbReference type="ARBA" id="ARBA00010942"/>
    </source>
</evidence>
<feature type="transmembrane region" description="Helical" evidence="9">
    <location>
        <begin position="982"/>
        <end position="1002"/>
    </location>
</feature>
<evidence type="ECO:0000256" key="3">
    <source>
        <dbReference type="ARBA" id="ARBA00022448"/>
    </source>
</evidence>
<evidence type="ECO:0000313" key="11">
    <source>
        <dbReference type="EMBL" id="MBT2189018.1"/>
    </source>
</evidence>
<evidence type="ECO:0000259" key="10">
    <source>
        <dbReference type="PROSITE" id="PS50156"/>
    </source>
</evidence>
<evidence type="ECO:0000256" key="9">
    <source>
        <dbReference type="RuleBase" id="RU364070"/>
    </source>
</evidence>
<dbReference type="SUPFAM" id="SSF82714">
    <property type="entry name" value="Multidrug efflux transporter AcrB TolC docking domain, DN and DC subdomains"/>
    <property type="match status" value="2"/>
</dbReference>
<reference evidence="11" key="1">
    <citation type="submission" date="2021-05" db="EMBL/GenBank/DDBJ databases">
        <title>Genome of Sphingobium sp. strain.</title>
        <authorList>
            <person name="Fan R."/>
        </authorList>
    </citation>
    <scope>NUCLEOTIDE SEQUENCE</scope>
    <source>
        <strain evidence="11">H33</strain>
    </source>
</reference>
<dbReference type="GO" id="GO:0009636">
    <property type="term" value="P:response to toxic substance"/>
    <property type="evidence" value="ECO:0007669"/>
    <property type="project" value="UniProtKB-ARBA"/>
</dbReference>
<keyword evidence="12" id="KW-1185">Reference proteome</keyword>
<feature type="domain" description="SSD" evidence="10">
    <location>
        <begin position="365"/>
        <end position="498"/>
    </location>
</feature>
<dbReference type="SUPFAM" id="SSF82693">
    <property type="entry name" value="Multidrug efflux transporter AcrB pore domain, PN1, PN2, PC1 and PC2 subdomains"/>
    <property type="match status" value="4"/>
</dbReference>
<evidence type="ECO:0000313" key="12">
    <source>
        <dbReference type="Proteomes" id="UP001138757"/>
    </source>
</evidence>
<feature type="transmembrane region" description="Helical" evidence="9">
    <location>
        <begin position="473"/>
        <end position="500"/>
    </location>
</feature>
<keyword evidence="5 9" id="KW-0997">Cell inner membrane</keyword>
<evidence type="ECO:0000256" key="6">
    <source>
        <dbReference type="ARBA" id="ARBA00022692"/>
    </source>
</evidence>
<feature type="transmembrane region" description="Helical" evidence="9">
    <location>
        <begin position="883"/>
        <end position="900"/>
    </location>
</feature>
<dbReference type="Proteomes" id="UP001138757">
    <property type="component" value="Unassembled WGS sequence"/>
</dbReference>
<dbReference type="NCBIfam" id="NF000282">
    <property type="entry name" value="RND_permease_1"/>
    <property type="match status" value="1"/>
</dbReference>
<dbReference type="InterPro" id="IPR004764">
    <property type="entry name" value="MdtF-like"/>
</dbReference>
<gene>
    <name evidence="11" type="ORF">KK488_18890</name>
</gene>
<keyword evidence="3 9" id="KW-0813">Transport</keyword>
<evidence type="ECO:0000256" key="4">
    <source>
        <dbReference type="ARBA" id="ARBA00022475"/>
    </source>
</evidence>
<accession>A0A9X1DGL2</accession>
<dbReference type="Gene3D" id="3.30.70.1320">
    <property type="entry name" value="Multidrug efflux transporter AcrB pore domain like"/>
    <property type="match status" value="1"/>
</dbReference>
<dbReference type="FunFam" id="1.20.1640.10:FF:000001">
    <property type="entry name" value="Efflux pump membrane transporter"/>
    <property type="match status" value="1"/>
</dbReference>
<keyword evidence="4" id="KW-1003">Cell membrane</keyword>
<dbReference type="PANTHER" id="PTHR32063">
    <property type="match status" value="1"/>
</dbReference>
<dbReference type="PROSITE" id="PS50156">
    <property type="entry name" value="SSD"/>
    <property type="match status" value="1"/>
</dbReference>
<dbReference type="GO" id="GO:0005886">
    <property type="term" value="C:plasma membrane"/>
    <property type="evidence" value="ECO:0007669"/>
    <property type="project" value="UniProtKB-SubCell"/>
</dbReference>
<feature type="transmembrane region" description="Helical" evidence="9">
    <location>
        <begin position="933"/>
        <end position="954"/>
    </location>
</feature>